<accession>A0A9E9C503</accession>
<keyword evidence="2" id="KW-1133">Transmembrane helix</keyword>
<feature type="region of interest" description="Disordered" evidence="1">
    <location>
        <begin position="1"/>
        <end position="21"/>
    </location>
</feature>
<dbReference type="EMBL" id="CP113797">
    <property type="protein sequence ID" value="WAL60601.1"/>
    <property type="molecule type" value="Genomic_DNA"/>
</dbReference>
<sequence>MKNFQDSSDEQFESGQDNKVPKDPVFQQQVQRLHRLTVYSRWMLVALLWLCVAPLCLWALRSEIALWLDYFTWTAVRYTILYNRIPALGLIFCVAVTVSVLLWQSRAILWGLPPEHRNYLEAQVLRIRRQGRSHPLWKWVCEP</sequence>
<dbReference type="AlphaFoldDB" id="A0A9E9C503"/>
<evidence type="ECO:0000256" key="2">
    <source>
        <dbReference type="SAM" id="Phobius"/>
    </source>
</evidence>
<dbReference type="KEGG" id="tsin:OXH18_00985"/>
<keyword evidence="2" id="KW-0812">Transmembrane</keyword>
<gene>
    <name evidence="3" type="ORF">OXH18_00985</name>
</gene>
<reference evidence="3" key="1">
    <citation type="submission" date="2022-12" db="EMBL/GenBank/DDBJ databases">
        <title>Polyphasic identification of a Novel Hot-Spring Cyanobacterium Ocullathermofonsia sinensis gen nov. sp. nov. and Genomic Insights on its Adaptations to the Thermal Habitat.</title>
        <authorList>
            <person name="Daroch M."/>
            <person name="Tang J."/>
            <person name="Jiang Y."/>
        </authorList>
    </citation>
    <scope>NUCLEOTIDE SEQUENCE</scope>
    <source>
        <strain evidence="3">PKUAC-SCTA174</strain>
    </source>
</reference>
<organism evidence="3 4">
    <name type="scientific">Thermocoleostomius sinensis A174</name>
    <dbReference type="NCBI Taxonomy" id="2016057"/>
    <lineage>
        <taxon>Bacteria</taxon>
        <taxon>Bacillati</taxon>
        <taxon>Cyanobacteriota</taxon>
        <taxon>Cyanophyceae</taxon>
        <taxon>Oculatellales</taxon>
        <taxon>Oculatellaceae</taxon>
        <taxon>Thermocoleostomius</taxon>
    </lineage>
</organism>
<dbReference type="Proteomes" id="UP001163152">
    <property type="component" value="Chromosome"/>
</dbReference>
<evidence type="ECO:0000313" key="3">
    <source>
        <dbReference type="EMBL" id="WAL60601.1"/>
    </source>
</evidence>
<keyword evidence="4" id="KW-1185">Reference proteome</keyword>
<feature type="transmembrane region" description="Helical" evidence="2">
    <location>
        <begin position="80"/>
        <end position="103"/>
    </location>
</feature>
<protein>
    <submittedName>
        <fullName evidence="3">Uncharacterized protein</fullName>
    </submittedName>
</protein>
<keyword evidence="2" id="KW-0472">Membrane</keyword>
<evidence type="ECO:0000313" key="4">
    <source>
        <dbReference type="Proteomes" id="UP001163152"/>
    </source>
</evidence>
<proteinExistence type="predicted"/>
<dbReference type="RefSeq" id="WP_268610554.1">
    <property type="nucleotide sequence ID" value="NZ_CP113797.1"/>
</dbReference>
<name>A0A9E9C503_9CYAN</name>
<feature type="transmembrane region" description="Helical" evidence="2">
    <location>
        <begin position="42"/>
        <end position="60"/>
    </location>
</feature>
<evidence type="ECO:0000256" key="1">
    <source>
        <dbReference type="SAM" id="MobiDB-lite"/>
    </source>
</evidence>